<keyword evidence="4" id="KW-1185">Reference proteome</keyword>
<protein>
    <recommendedName>
        <fullName evidence="5">ECF transporter S component</fullName>
    </recommendedName>
</protein>
<evidence type="ECO:0000256" key="2">
    <source>
        <dbReference type="SAM" id="Phobius"/>
    </source>
</evidence>
<dbReference type="KEGG" id="agf:ET445_05910"/>
<feature type="transmembrane region" description="Helical" evidence="2">
    <location>
        <begin position="116"/>
        <end position="138"/>
    </location>
</feature>
<feature type="compositionally biased region" description="Basic and acidic residues" evidence="1">
    <location>
        <begin position="7"/>
        <end position="30"/>
    </location>
</feature>
<feature type="transmembrane region" description="Helical" evidence="2">
    <location>
        <begin position="92"/>
        <end position="110"/>
    </location>
</feature>
<feature type="region of interest" description="Disordered" evidence="1">
    <location>
        <begin position="69"/>
        <end position="88"/>
    </location>
</feature>
<sequence length="286" mass="30658">MGAPHGGARDPAARERDPARRTRRPRDGCPRLRRPRDAHRTHDQPLAGARHRLRHPLLGGCRRRLLVGPHVGHRRTHPRSNGGRPVTTGSRYSTRFLLAVAAIGVAGGLLNIGNAYFFNFLSASIPALAGLGTGIYLLPGVVAQAATRRGGAAILALGIAGLAQAAFVPGGLGSVVSYLLIGIFLEIPFAIARYRVWPTWLHYVATLVVVAFYSVFWGFYWNIFTLAPLMQIAIPGVLLVTQLVFTWLGLLIARRLAKTGVLRGIRRPDAAAESSSAPSAPATPAA</sequence>
<dbReference type="EMBL" id="CP035491">
    <property type="protein sequence ID" value="QAY72947.1"/>
    <property type="molecule type" value="Genomic_DNA"/>
</dbReference>
<feature type="transmembrane region" description="Helical" evidence="2">
    <location>
        <begin position="175"/>
        <end position="194"/>
    </location>
</feature>
<proteinExistence type="predicted"/>
<feature type="transmembrane region" description="Helical" evidence="2">
    <location>
        <begin position="150"/>
        <end position="169"/>
    </location>
</feature>
<evidence type="ECO:0008006" key="5">
    <source>
        <dbReference type="Google" id="ProtNLM"/>
    </source>
</evidence>
<organism evidence="3 4">
    <name type="scientific">Agromyces protaetiae</name>
    <dbReference type="NCBI Taxonomy" id="2509455"/>
    <lineage>
        <taxon>Bacteria</taxon>
        <taxon>Bacillati</taxon>
        <taxon>Actinomycetota</taxon>
        <taxon>Actinomycetes</taxon>
        <taxon>Micrococcales</taxon>
        <taxon>Microbacteriaceae</taxon>
        <taxon>Agromyces</taxon>
    </lineage>
</organism>
<keyword evidence="2" id="KW-0472">Membrane</keyword>
<name>A0A4P6FGH9_9MICO</name>
<feature type="transmembrane region" description="Helical" evidence="2">
    <location>
        <begin position="201"/>
        <end position="220"/>
    </location>
</feature>
<feature type="region of interest" description="Disordered" evidence="1">
    <location>
        <begin position="1"/>
        <end position="53"/>
    </location>
</feature>
<reference evidence="3 4" key="1">
    <citation type="submission" date="2019-01" db="EMBL/GenBank/DDBJ databases">
        <title>Genome sequencing of strain FW100M-8.</title>
        <authorList>
            <person name="Heo J."/>
            <person name="Kim S.-J."/>
            <person name="Kim J.-S."/>
            <person name="Hong S.-B."/>
            <person name="Kwon S.-W."/>
        </authorList>
    </citation>
    <scope>NUCLEOTIDE SEQUENCE [LARGE SCALE GENOMIC DNA]</scope>
    <source>
        <strain evidence="3 4">FW100M-8</strain>
    </source>
</reference>
<dbReference type="InterPro" id="IPR017195">
    <property type="entry name" value="ABC_thiamin-permease_prd"/>
</dbReference>
<dbReference type="Proteomes" id="UP000291259">
    <property type="component" value="Chromosome"/>
</dbReference>
<evidence type="ECO:0000256" key="1">
    <source>
        <dbReference type="SAM" id="MobiDB-lite"/>
    </source>
</evidence>
<evidence type="ECO:0000313" key="3">
    <source>
        <dbReference type="EMBL" id="QAY72947.1"/>
    </source>
</evidence>
<feature type="compositionally biased region" description="Basic residues" evidence="1">
    <location>
        <begin position="69"/>
        <end position="78"/>
    </location>
</feature>
<accession>A0A4P6FGH9</accession>
<dbReference type="Pfam" id="PF09819">
    <property type="entry name" value="ABC_cobalt"/>
    <property type="match status" value="1"/>
</dbReference>
<dbReference type="OrthoDB" id="3292509at2"/>
<keyword evidence="2" id="KW-1133">Transmembrane helix</keyword>
<evidence type="ECO:0000313" key="4">
    <source>
        <dbReference type="Proteomes" id="UP000291259"/>
    </source>
</evidence>
<dbReference type="AlphaFoldDB" id="A0A4P6FGH9"/>
<gene>
    <name evidence="3" type="ORF">ET445_05910</name>
</gene>
<feature type="transmembrane region" description="Helical" evidence="2">
    <location>
        <begin position="232"/>
        <end position="253"/>
    </location>
</feature>
<keyword evidence="2" id="KW-0812">Transmembrane</keyword>